<dbReference type="EMBL" id="GEDC01017809">
    <property type="protein sequence ID" value="JAS19489.1"/>
    <property type="molecule type" value="Transcribed_RNA"/>
</dbReference>
<name>A0A1B6D1A8_9HEMI</name>
<sequence length="154" mass="17941">MKKKKAWTTLAHECVDEYNDTIHSSTKYAPSYLMFGKKPTISPLQDDEQLTLEEDRRIGFQNSNKSFQTNKNRVDKNRREHNFRTGDKVYIENGNRMNRNKLHSVRKGPFTIVRQISNSFYEVACGKKKKSFNYFHSSKLVPFTSHEVTSGGEV</sequence>
<proteinExistence type="predicted"/>
<protein>
    <submittedName>
        <fullName evidence="2">Uncharacterized protein</fullName>
    </submittedName>
</protein>
<dbReference type="Gene3D" id="3.30.420.10">
    <property type="entry name" value="Ribonuclease H-like superfamily/Ribonuclease H"/>
    <property type="match status" value="1"/>
</dbReference>
<feature type="region of interest" description="Disordered" evidence="1">
    <location>
        <begin position="61"/>
        <end position="81"/>
    </location>
</feature>
<evidence type="ECO:0000313" key="2">
    <source>
        <dbReference type="EMBL" id="JAS19489.1"/>
    </source>
</evidence>
<dbReference type="GO" id="GO:0003676">
    <property type="term" value="F:nucleic acid binding"/>
    <property type="evidence" value="ECO:0007669"/>
    <property type="project" value="InterPro"/>
</dbReference>
<dbReference type="InterPro" id="IPR036397">
    <property type="entry name" value="RNaseH_sf"/>
</dbReference>
<dbReference type="PANTHER" id="PTHR37984">
    <property type="entry name" value="PROTEIN CBG26694"/>
    <property type="match status" value="1"/>
</dbReference>
<reference evidence="2" key="1">
    <citation type="submission" date="2015-12" db="EMBL/GenBank/DDBJ databases">
        <title>De novo transcriptome assembly of four potential Pierce s Disease insect vectors from Arizona vineyards.</title>
        <authorList>
            <person name="Tassone E.E."/>
        </authorList>
    </citation>
    <scope>NUCLEOTIDE SEQUENCE</scope>
</reference>
<feature type="compositionally biased region" description="Basic and acidic residues" evidence="1">
    <location>
        <begin position="72"/>
        <end position="81"/>
    </location>
</feature>
<gene>
    <name evidence="2" type="ORF">g.37281</name>
</gene>
<dbReference type="InterPro" id="IPR050951">
    <property type="entry name" value="Retrovirus_Pol_polyprotein"/>
</dbReference>
<feature type="compositionally biased region" description="Polar residues" evidence="1">
    <location>
        <begin position="61"/>
        <end position="71"/>
    </location>
</feature>
<evidence type="ECO:0000256" key="1">
    <source>
        <dbReference type="SAM" id="MobiDB-lite"/>
    </source>
</evidence>
<accession>A0A1B6D1A8</accession>
<dbReference type="PANTHER" id="PTHR37984:SF5">
    <property type="entry name" value="PROTEIN NYNRIN-LIKE"/>
    <property type="match status" value="1"/>
</dbReference>
<organism evidence="2">
    <name type="scientific">Clastoptera arizonana</name>
    <name type="common">Arizona spittle bug</name>
    <dbReference type="NCBI Taxonomy" id="38151"/>
    <lineage>
        <taxon>Eukaryota</taxon>
        <taxon>Metazoa</taxon>
        <taxon>Ecdysozoa</taxon>
        <taxon>Arthropoda</taxon>
        <taxon>Hexapoda</taxon>
        <taxon>Insecta</taxon>
        <taxon>Pterygota</taxon>
        <taxon>Neoptera</taxon>
        <taxon>Paraneoptera</taxon>
        <taxon>Hemiptera</taxon>
        <taxon>Auchenorrhyncha</taxon>
        <taxon>Cercopoidea</taxon>
        <taxon>Clastopteridae</taxon>
        <taxon>Clastoptera</taxon>
    </lineage>
</organism>
<dbReference type="AlphaFoldDB" id="A0A1B6D1A8"/>